<comment type="catalytic activity">
    <reaction evidence="3">
        <text>N(6)-glutaryl-L-lysyl-[protein] + NAD(+) + H2O = 2''-O-glutaryl-ADP-D-ribose + nicotinamide + L-lysyl-[protein]</text>
        <dbReference type="Rhea" id="RHEA:47664"/>
        <dbReference type="Rhea" id="RHEA-COMP:9752"/>
        <dbReference type="Rhea" id="RHEA-COMP:11875"/>
        <dbReference type="ChEBI" id="CHEBI:15377"/>
        <dbReference type="ChEBI" id="CHEBI:17154"/>
        <dbReference type="ChEBI" id="CHEBI:29969"/>
        <dbReference type="ChEBI" id="CHEBI:57540"/>
        <dbReference type="ChEBI" id="CHEBI:87828"/>
        <dbReference type="ChEBI" id="CHEBI:87829"/>
    </reaction>
</comment>
<feature type="binding site" evidence="3">
    <location>
        <position position="323"/>
    </location>
    <ligand>
        <name>NAD(+)</name>
        <dbReference type="ChEBI" id="CHEBI:57540"/>
    </ligand>
</feature>
<dbReference type="CDD" id="cd01412">
    <property type="entry name" value="SIRT5_Af1_CobB"/>
    <property type="match status" value="1"/>
</dbReference>
<proteinExistence type="inferred from homology"/>
<feature type="binding site" evidence="3">
    <location>
        <begin position="88"/>
        <end position="107"/>
    </location>
    <ligand>
        <name>NAD(+)</name>
        <dbReference type="ChEBI" id="CHEBI:57540"/>
    </ligand>
</feature>
<comment type="subcellular location">
    <subcellularLocation>
        <location evidence="3">Mitochondrion</location>
    </subcellularLocation>
</comment>
<dbReference type="GO" id="GO:0017136">
    <property type="term" value="F:histone deacetylase activity, NAD-dependent"/>
    <property type="evidence" value="ECO:0007669"/>
    <property type="project" value="TreeGrafter"/>
</dbReference>
<dbReference type="GO" id="GO:0070403">
    <property type="term" value="F:NAD+ binding"/>
    <property type="evidence" value="ECO:0007669"/>
    <property type="project" value="UniProtKB-UniRule"/>
</dbReference>
<dbReference type="GO" id="GO:0008270">
    <property type="term" value="F:zinc ion binding"/>
    <property type="evidence" value="ECO:0007669"/>
    <property type="project" value="UniProtKB-UniRule"/>
</dbReference>
<feature type="binding site" evidence="3">
    <location>
        <position position="135"/>
    </location>
    <ligand>
        <name>substrate</name>
    </ligand>
</feature>
<dbReference type="EC" id="2.3.1.-" evidence="3"/>
<feature type="binding site" evidence="3">
    <location>
        <begin position="305"/>
        <end position="307"/>
    </location>
    <ligand>
        <name>NAD(+)</name>
        <dbReference type="ChEBI" id="CHEBI:57540"/>
    </ligand>
</feature>
<evidence type="ECO:0000313" key="7">
    <source>
        <dbReference type="Proteomes" id="UP001283361"/>
    </source>
</evidence>
<evidence type="ECO:0000256" key="1">
    <source>
        <dbReference type="ARBA" id="ARBA00022679"/>
    </source>
</evidence>
<dbReference type="Gene3D" id="3.30.1600.10">
    <property type="entry name" value="SIR2/SIRT2 'Small Domain"/>
    <property type="match status" value="1"/>
</dbReference>
<dbReference type="NCBIfam" id="NF001753">
    <property type="entry name" value="PRK00481.1-3"/>
    <property type="match status" value="1"/>
</dbReference>
<feature type="binding site" evidence="3 4">
    <location>
        <position position="199"/>
    </location>
    <ligand>
        <name>Zn(2+)</name>
        <dbReference type="ChEBI" id="CHEBI:29105"/>
    </ligand>
</feature>
<feature type="binding site" evidence="3">
    <location>
        <begin position="170"/>
        <end position="173"/>
    </location>
    <ligand>
        <name>NAD(+)</name>
        <dbReference type="ChEBI" id="CHEBI:57540"/>
    </ligand>
</feature>
<sequence length="338" mass="37291">MRQTPINLSWAVFCRYSTTWTCRNSGPCAKSSACGTFHRESSLLPSSGLLAAVNKFLNMSQENRRPSSDMAKFREYFSKAKHIVVLTGAGVSAGSGVPTFRGAGGLWRKWKAQELATPEAFASNPSLVWEFYHYRREVMLSKYPNPAHVAIAECEKRLKSQGRRVVVITQNIDELHKRAGSENILELHGNLFTTRCTKCGDININRDSPICPALAGKGEPNPEAKDAKIPVDKLPRCRKDDCKGLVRPHVVWFGEGLDKEVLRQTSEELDNCDLCLVVGTSSVVYPAAMFAPEVAWRGVPVAEFNIEETPATDSFGFMFQGPAGEILPAALARTDNEP</sequence>
<dbReference type="Gene3D" id="3.40.50.1220">
    <property type="entry name" value="TPP-binding domain"/>
    <property type="match status" value="1"/>
</dbReference>
<dbReference type="InterPro" id="IPR026590">
    <property type="entry name" value="Ssirtuin_cat_dom"/>
</dbReference>
<keyword evidence="3 4" id="KW-0862">Zinc</keyword>
<dbReference type="GO" id="GO:0005634">
    <property type="term" value="C:nucleus"/>
    <property type="evidence" value="ECO:0007669"/>
    <property type="project" value="TreeGrafter"/>
</dbReference>
<comment type="domain">
    <text evidence="3">In contrast to class I sirtuins, class III sirtuins have only weak deacetylase activity. Difference in substrate specificity is probably due to a larger hydrophobic pocket with 2 residues (Tyr-132 and Arg-135) that bind to malonylated and succinylated substrates and define the specificity.</text>
</comment>
<feature type="active site" description="Proton acceptor" evidence="3 4">
    <location>
        <position position="188"/>
    </location>
</feature>
<dbReference type="InterPro" id="IPR029035">
    <property type="entry name" value="DHS-like_NAD/FAD-binding_dom"/>
</dbReference>
<dbReference type="InterPro" id="IPR003000">
    <property type="entry name" value="Sirtuin"/>
</dbReference>
<organism evidence="6 7">
    <name type="scientific">Elysia crispata</name>
    <name type="common">lettuce slug</name>
    <dbReference type="NCBI Taxonomy" id="231223"/>
    <lineage>
        <taxon>Eukaryota</taxon>
        <taxon>Metazoa</taxon>
        <taxon>Spiralia</taxon>
        <taxon>Lophotrochozoa</taxon>
        <taxon>Mollusca</taxon>
        <taxon>Gastropoda</taxon>
        <taxon>Heterobranchia</taxon>
        <taxon>Euthyneura</taxon>
        <taxon>Panpulmonata</taxon>
        <taxon>Sacoglossa</taxon>
        <taxon>Placobranchoidea</taxon>
        <taxon>Plakobranchidae</taxon>
        <taxon>Elysia</taxon>
    </lineage>
</organism>
<dbReference type="EMBL" id="JAWDGP010000167">
    <property type="protein sequence ID" value="KAK3803296.1"/>
    <property type="molecule type" value="Genomic_DNA"/>
</dbReference>
<accession>A0AAE1ED97</accession>
<comment type="function">
    <text evidence="3">NAD-dependent lysine demalonylase, desuccinylase and deglutarylase that specifically removes malonyl, succinyl and glutaryl groups on target proteins. Has weak NAD-dependent protein deacetylase activity; however this activity may not be physiologically relevant in vivo.</text>
</comment>
<gene>
    <name evidence="6" type="ORF">RRG08_021494</name>
</gene>
<dbReference type="Pfam" id="PF02146">
    <property type="entry name" value="SIR2"/>
    <property type="match status" value="1"/>
</dbReference>
<dbReference type="Proteomes" id="UP001283361">
    <property type="component" value="Unassembled WGS sequence"/>
</dbReference>
<dbReference type="GO" id="GO:0036055">
    <property type="term" value="F:protein-succinyllysine desuccinylase activity"/>
    <property type="evidence" value="ECO:0007669"/>
    <property type="project" value="UniProtKB-UniRule"/>
</dbReference>
<name>A0AAE1ED97_9GAST</name>
<dbReference type="InterPro" id="IPR026591">
    <property type="entry name" value="Sirtuin_cat_small_dom_sf"/>
</dbReference>
<keyword evidence="3 4" id="KW-0479">Metal-binding</keyword>
<dbReference type="GO" id="GO:0005739">
    <property type="term" value="C:mitochondrion"/>
    <property type="evidence" value="ECO:0007669"/>
    <property type="project" value="UniProtKB-SubCell"/>
</dbReference>
<dbReference type="AlphaFoldDB" id="A0AAE1ED97"/>
<comment type="catalytic activity">
    <reaction evidence="3">
        <text>N(6)-malonyl-L-lysyl-[protein] + NAD(+) + H2O = 2''-O-malonyl-ADP-D-ribose + nicotinamide + L-lysyl-[protein]</text>
        <dbReference type="Rhea" id="RHEA:47672"/>
        <dbReference type="Rhea" id="RHEA-COMP:9752"/>
        <dbReference type="Rhea" id="RHEA-COMP:11878"/>
        <dbReference type="ChEBI" id="CHEBI:15377"/>
        <dbReference type="ChEBI" id="CHEBI:17154"/>
        <dbReference type="ChEBI" id="CHEBI:29969"/>
        <dbReference type="ChEBI" id="CHEBI:57540"/>
        <dbReference type="ChEBI" id="CHEBI:87831"/>
        <dbReference type="ChEBI" id="CHEBI:87833"/>
    </reaction>
</comment>
<evidence type="ECO:0000259" key="5">
    <source>
        <dbReference type="PROSITE" id="PS50305"/>
    </source>
</evidence>
<evidence type="ECO:0000256" key="3">
    <source>
        <dbReference type="HAMAP-Rule" id="MF_03160"/>
    </source>
</evidence>
<keyword evidence="3" id="KW-0496">Mitochondrion</keyword>
<reference evidence="6" key="1">
    <citation type="journal article" date="2023" name="G3 (Bethesda)">
        <title>A reference genome for the long-term kleptoplast-retaining sea slug Elysia crispata morphotype clarki.</title>
        <authorList>
            <person name="Eastman K.E."/>
            <person name="Pendleton A.L."/>
            <person name="Shaikh M.A."/>
            <person name="Suttiyut T."/>
            <person name="Ogas R."/>
            <person name="Tomko P."/>
            <person name="Gavelis G."/>
            <person name="Widhalm J.R."/>
            <person name="Wisecaver J.H."/>
        </authorList>
    </citation>
    <scope>NUCLEOTIDE SEQUENCE</scope>
    <source>
        <strain evidence="6">ECLA1</strain>
    </source>
</reference>
<comment type="similarity">
    <text evidence="3">Belongs to the sirtuin family. Class III subfamily.</text>
</comment>
<comment type="catalytic activity">
    <reaction evidence="3">
        <text>N(6)-succinyl-L-lysyl-[protein] + NAD(+) + H2O = 2''-O-succinyl-ADP-D-ribose + nicotinamide + L-lysyl-[protein]</text>
        <dbReference type="Rhea" id="RHEA:47668"/>
        <dbReference type="Rhea" id="RHEA-COMP:9752"/>
        <dbReference type="Rhea" id="RHEA-COMP:11877"/>
        <dbReference type="ChEBI" id="CHEBI:15377"/>
        <dbReference type="ChEBI" id="CHEBI:17154"/>
        <dbReference type="ChEBI" id="CHEBI:29969"/>
        <dbReference type="ChEBI" id="CHEBI:57540"/>
        <dbReference type="ChEBI" id="CHEBI:87830"/>
        <dbReference type="ChEBI" id="CHEBI:87832"/>
    </reaction>
</comment>
<dbReference type="PANTHER" id="PTHR11085">
    <property type="entry name" value="NAD-DEPENDENT PROTEIN DEACYLASE SIRTUIN-5, MITOCHONDRIAL-RELATED"/>
    <property type="match status" value="1"/>
</dbReference>
<comment type="caution">
    <text evidence="6">The sequence shown here is derived from an EMBL/GenBank/DDBJ whole genome shotgun (WGS) entry which is preliminary data.</text>
</comment>
<dbReference type="PROSITE" id="PS50305">
    <property type="entry name" value="SIRTUIN"/>
    <property type="match status" value="1"/>
</dbReference>
<feature type="binding site" evidence="3">
    <location>
        <begin position="279"/>
        <end position="281"/>
    </location>
    <ligand>
        <name>NAD(+)</name>
        <dbReference type="ChEBI" id="CHEBI:57540"/>
    </ligand>
</feature>
<protein>
    <recommendedName>
        <fullName evidence="3">NAD-dependent protein deacylase</fullName>
        <ecNumber evidence="3">2.3.1.-</ecNumber>
    </recommendedName>
    <alternativeName>
        <fullName evidence="3">Regulatory protein SIR2 homolog 5</fullName>
    </alternativeName>
</protein>
<feature type="binding site" evidence="3">
    <location>
        <position position="132"/>
    </location>
    <ligand>
        <name>substrate</name>
    </ligand>
</feature>
<keyword evidence="7" id="KW-1185">Reference proteome</keyword>
<feature type="binding site" evidence="3 4">
    <location>
        <position position="237"/>
    </location>
    <ligand>
        <name>Zn(2+)</name>
        <dbReference type="ChEBI" id="CHEBI:29105"/>
    </ligand>
</feature>
<dbReference type="InterPro" id="IPR050134">
    <property type="entry name" value="NAD-dep_sirtuin_deacylases"/>
</dbReference>
<evidence type="ECO:0000313" key="6">
    <source>
        <dbReference type="EMBL" id="KAK3803296.1"/>
    </source>
</evidence>
<keyword evidence="2 3" id="KW-0520">NAD</keyword>
<dbReference type="InterPro" id="IPR027546">
    <property type="entry name" value="Sirtuin_class_III"/>
</dbReference>
<dbReference type="HAMAP" id="MF_01121">
    <property type="entry name" value="Sirtuin_ClassIII"/>
    <property type="match status" value="1"/>
</dbReference>
<feature type="domain" description="Deacetylase sirtuin-type" evidence="5">
    <location>
        <begin position="63"/>
        <end position="338"/>
    </location>
</feature>
<dbReference type="GO" id="GO:0036054">
    <property type="term" value="F:protein-malonyllysine demalonylase activity"/>
    <property type="evidence" value="ECO:0007669"/>
    <property type="project" value="UniProtKB-UniRule"/>
</dbReference>
<evidence type="ECO:0000256" key="2">
    <source>
        <dbReference type="ARBA" id="ARBA00023027"/>
    </source>
</evidence>
<keyword evidence="1 3" id="KW-0808">Transferase</keyword>
<feature type="binding site" evidence="3 4">
    <location>
        <position position="196"/>
    </location>
    <ligand>
        <name>Zn(2+)</name>
        <dbReference type="ChEBI" id="CHEBI:29105"/>
    </ligand>
</feature>
<dbReference type="PANTHER" id="PTHR11085:SF10">
    <property type="entry name" value="NAD-DEPENDENT PROTEIN DEACYLASE SIRTUIN-5, MITOCHONDRIAL-RELATED"/>
    <property type="match status" value="1"/>
</dbReference>
<dbReference type="SUPFAM" id="SSF52467">
    <property type="entry name" value="DHS-like NAD/FAD-binding domain"/>
    <property type="match status" value="1"/>
</dbReference>
<comment type="cofactor">
    <cofactor evidence="3">
        <name>Zn(2+)</name>
        <dbReference type="ChEBI" id="CHEBI:29105"/>
    </cofactor>
    <text evidence="3">Binds 1 zinc ion per subunit.</text>
</comment>
<feature type="binding site" evidence="3 4">
    <location>
        <position position="242"/>
    </location>
    <ligand>
        <name>Zn(2+)</name>
        <dbReference type="ChEBI" id="CHEBI:29105"/>
    </ligand>
</feature>
<evidence type="ECO:0000256" key="4">
    <source>
        <dbReference type="PROSITE-ProRule" id="PRU00236"/>
    </source>
</evidence>